<evidence type="ECO:0000313" key="3">
    <source>
        <dbReference type="Proteomes" id="UP001319180"/>
    </source>
</evidence>
<dbReference type="EMBL" id="JAHESC010000033">
    <property type="protein sequence ID" value="MBT1688921.1"/>
    <property type="molecule type" value="Genomic_DNA"/>
</dbReference>
<feature type="domain" description="UbiC transcription regulator-associated" evidence="1">
    <location>
        <begin position="11"/>
        <end position="149"/>
    </location>
</feature>
<dbReference type="AlphaFoldDB" id="A0AAP2DBF5"/>
<dbReference type="InterPro" id="IPR028978">
    <property type="entry name" value="Chorismate_lyase_/UTRA_dom_sf"/>
</dbReference>
<sequence>NWLSFSDEMHNQGVESINHSIKVSWVNADEDVALSLGIEQEKRVLRLERLRGTGTGPFVYFISYFHPRVGFTGKEDFSRHLYEIMEQDYHTIPSISREKISAVSAKAEIAKKLGLKKGDAVLFRKRIVCDPGNRPVEYNLGYYRGDSFTYEIDIRR</sequence>
<reference evidence="2 3" key="1">
    <citation type="submission" date="2021-05" db="EMBL/GenBank/DDBJ databases">
        <title>A Polyphasic approach of four new species of the genus Ohtaekwangia: Ohtaekwangia histidinii sp. nov., Ohtaekwangia cretensis sp. nov., Ohtaekwangia indiensis sp. nov., Ohtaekwangia reichenbachii sp. nov. from diverse environment.</title>
        <authorList>
            <person name="Octaviana S."/>
        </authorList>
    </citation>
    <scope>NUCLEOTIDE SEQUENCE [LARGE SCALE GENOMIC DNA]</scope>
    <source>
        <strain evidence="2 3">PWU37</strain>
    </source>
</reference>
<gene>
    <name evidence="2" type="ORF">KK078_20315</name>
</gene>
<dbReference type="RefSeq" id="WP_254092148.1">
    <property type="nucleotide sequence ID" value="NZ_JAHESC010000033.1"/>
</dbReference>
<feature type="non-terminal residue" evidence="2">
    <location>
        <position position="1"/>
    </location>
</feature>
<dbReference type="Gene3D" id="3.40.1410.10">
    <property type="entry name" value="Chorismate lyase-like"/>
    <property type="match status" value="1"/>
</dbReference>
<dbReference type="GO" id="GO:0045892">
    <property type="term" value="P:negative regulation of DNA-templated transcription"/>
    <property type="evidence" value="ECO:0007669"/>
    <property type="project" value="TreeGrafter"/>
</dbReference>
<protein>
    <submittedName>
        <fullName evidence="2">GntR family transcriptional regulator</fullName>
    </submittedName>
</protein>
<dbReference type="PANTHER" id="PTHR44846">
    <property type="entry name" value="MANNOSYL-D-GLYCERATE TRANSPORT/METABOLISM SYSTEM REPRESSOR MNGR-RELATED"/>
    <property type="match status" value="1"/>
</dbReference>
<dbReference type="Pfam" id="PF07702">
    <property type="entry name" value="UTRA"/>
    <property type="match status" value="1"/>
</dbReference>
<dbReference type="Proteomes" id="UP001319180">
    <property type="component" value="Unassembled WGS sequence"/>
</dbReference>
<dbReference type="PANTHER" id="PTHR44846:SF1">
    <property type="entry name" value="MANNOSYL-D-GLYCERATE TRANSPORT_METABOLISM SYSTEM REPRESSOR MNGR-RELATED"/>
    <property type="match status" value="1"/>
</dbReference>
<dbReference type="SUPFAM" id="SSF64288">
    <property type="entry name" value="Chorismate lyase-like"/>
    <property type="match status" value="1"/>
</dbReference>
<evidence type="ECO:0000313" key="2">
    <source>
        <dbReference type="EMBL" id="MBT1688921.1"/>
    </source>
</evidence>
<dbReference type="SMART" id="SM00866">
    <property type="entry name" value="UTRA"/>
    <property type="match status" value="1"/>
</dbReference>
<keyword evidence="3" id="KW-1185">Reference proteome</keyword>
<dbReference type="InterPro" id="IPR050679">
    <property type="entry name" value="Bact_HTH_transcr_reg"/>
</dbReference>
<dbReference type="GO" id="GO:0003677">
    <property type="term" value="F:DNA binding"/>
    <property type="evidence" value="ECO:0007669"/>
    <property type="project" value="InterPro"/>
</dbReference>
<dbReference type="InterPro" id="IPR011663">
    <property type="entry name" value="UTRA"/>
</dbReference>
<name>A0AAP2DBF5_9BACT</name>
<comment type="caution">
    <text evidence="2">The sequence shown here is derived from an EMBL/GenBank/DDBJ whole genome shotgun (WGS) entry which is preliminary data.</text>
</comment>
<evidence type="ECO:0000259" key="1">
    <source>
        <dbReference type="SMART" id="SM00866"/>
    </source>
</evidence>
<organism evidence="2 3">
    <name type="scientific">Dawidia soli</name>
    <dbReference type="NCBI Taxonomy" id="2782352"/>
    <lineage>
        <taxon>Bacteria</taxon>
        <taxon>Pseudomonadati</taxon>
        <taxon>Bacteroidota</taxon>
        <taxon>Cytophagia</taxon>
        <taxon>Cytophagales</taxon>
        <taxon>Chryseotaleaceae</taxon>
        <taxon>Dawidia</taxon>
    </lineage>
</organism>
<proteinExistence type="predicted"/>
<accession>A0AAP2DBF5</accession>